<name>A0ABX5WIP9_9GAMM</name>
<organism evidence="1 2">
    <name type="scientific">Shewanella marisflavi</name>
    <dbReference type="NCBI Taxonomy" id="260364"/>
    <lineage>
        <taxon>Bacteria</taxon>
        <taxon>Pseudomonadati</taxon>
        <taxon>Pseudomonadota</taxon>
        <taxon>Gammaproteobacteria</taxon>
        <taxon>Alteromonadales</taxon>
        <taxon>Shewanellaceae</taxon>
        <taxon>Shewanella</taxon>
    </lineage>
</organism>
<evidence type="ECO:0000313" key="1">
    <source>
        <dbReference type="EMBL" id="QDF74382.1"/>
    </source>
</evidence>
<reference evidence="1 2" key="1">
    <citation type="submission" date="2019-06" db="EMBL/GenBank/DDBJ databases">
        <title>Complete genome of Shewanella marisflavi ECSMB14101, a mussel settlement-inducing bacterium isolated from East China Sea.</title>
        <authorList>
            <person name="Yang J."/>
            <person name="Liang X."/>
            <person name="Chang R."/>
            <person name="Peng L."/>
        </authorList>
    </citation>
    <scope>NUCLEOTIDE SEQUENCE [LARGE SCALE GENOMIC DNA]</scope>
    <source>
        <strain evidence="1 2">ECSMB14101</strain>
    </source>
</reference>
<dbReference type="EMBL" id="CP041153">
    <property type="protein sequence ID" value="QDF74382.1"/>
    <property type="molecule type" value="Genomic_DNA"/>
</dbReference>
<sequence>MQGILSYYKQCFAHDSAEINLYKLLQRAGVSLMPLSYGLWSQQQALCIDHICKQFGIAPTQEVA</sequence>
<proteinExistence type="predicted"/>
<protein>
    <submittedName>
        <fullName evidence="1">Uncharacterized protein</fullName>
    </submittedName>
</protein>
<gene>
    <name evidence="1" type="ORF">FGA12_03920</name>
</gene>
<keyword evidence="2" id="KW-1185">Reference proteome</keyword>
<accession>A0ABX5WIP9</accession>
<dbReference type="RefSeq" id="WP_033539702.1">
    <property type="nucleotide sequence ID" value="NZ_CP041153.1"/>
</dbReference>
<evidence type="ECO:0000313" key="2">
    <source>
        <dbReference type="Proteomes" id="UP000318758"/>
    </source>
</evidence>
<dbReference type="Proteomes" id="UP000318758">
    <property type="component" value="Chromosome"/>
</dbReference>